<protein>
    <submittedName>
        <fullName evidence="2">Uncharacterized protein</fullName>
    </submittedName>
</protein>
<evidence type="ECO:0000313" key="2">
    <source>
        <dbReference type="EMBL" id="KAJ6231138.1"/>
    </source>
</evidence>
<sequence>MYFSGMCREGMHSSSKVTKEGDENVKFTQYSTTNCEGSDQSKTYPIDKCYADSEGGTSYFYEIEENTKKTYHAIIYYGDEGCDKSRTDAWGEEYWQLDTCFTKGYESFMLTQGKEDKLLDLQYYTDAECEKSSSSVEITRSTCNSNDDFREGDYIYYDAFYDAPINSGFHIFGNLSLILCVIATIFLMLF</sequence>
<gene>
    <name evidence="2" type="ORF">M0813_06238</name>
</gene>
<name>A0ABQ8XHH9_9EUKA</name>
<evidence type="ECO:0000313" key="3">
    <source>
        <dbReference type="Proteomes" id="UP001150062"/>
    </source>
</evidence>
<proteinExistence type="predicted"/>
<organism evidence="2 3">
    <name type="scientific">Anaeramoeba flamelloides</name>
    <dbReference type="NCBI Taxonomy" id="1746091"/>
    <lineage>
        <taxon>Eukaryota</taxon>
        <taxon>Metamonada</taxon>
        <taxon>Anaeramoebidae</taxon>
        <taxon>Anaeramoeba</taxon>
    </lineage>
</organism>
<comment type="caution">
    <text evidence="2">The sequence shown here is derived from an EMBL/GenBank/DDBJ whole genome shotgun (WGS) entry which is preliminary data.</text>
</comment>
<reference evidence="2" key="1">
    <citation type="submission" date="2022-08" db="EMBL/GenBank/DDBJ databases">
        <title>Novel sulfate-reducing endosymbionts in the free-living metamonad Anaeramoeba.</title>
        <authorList>
            <person name="Jerlstrom-Hultqvist J."/>
            <person name="Cepicka I."/>
            <person name="Gallot-Lavallee L."/>
            <person name="Salas-Leiva D."/>
            <person name="Curtis B.A."/>
            <person name="Zahonova K."/>
            <person name="Pipaliya S."/>
            <person name="Dacks J."/>
            <person name="Roger A.J."/>
        </authorList>
    </citation>
    <scope>NUCLEOTIDE SEQUENCE</scope>
    <source>
        <strain evidence="2">Schooner1</strain>
    </source>
</reference>
<keyword evidence="1" id="KW-0472">Membrane</keyword>
<keyword evidence="3" id="KW-1185">Reference proteome</keyword>
<dbReference type="Proteomes" id="UP001150062">
    <property type="component" value="Unassembled WGS sequence"/>
</dbReference>
<accession>A0ABQ8XHH9</accession>
<dbReference type="EMBL" id="JAOAOG010000303">
    <property type="protein sequence ID" value="KAJ6231138.1"/>
    <property type="molecule type" value="Genomic_DNA"/>
</dbReference>
<keyword evidence="1" id="KW-0812">Transmembrane</keyword>
<keyword evidence="1" id="KW-1133">Transmembrane helix</keyword>
<feature type="transmembrane region" description="Helical" evidence="1">
    <location>
        <begin position="169"/>
        <end position="189"/>
    </location>
</feature>
<evidence type="ECO:0000256" key="1">
    <source>
        <dbReference type="SAM" id="Phobius"/>
    </source>
</evidence>